<feature type="compositionally biased region" description="Basic and acidic residues" evidence="1">
    <location>
        <begin position="14"/>
        <end position="24"/>
    </location>
</feature>
<feature type="region of interest" description="Disordered" evidence="1">
    <location>
        <begin position="1"/>
        <end position="107"/>
    </location>
</feature>
<organism evidence="2 3">
    <name type="scientific">Pleurodeles waltl</name>
    <name type="common">Iberian ribbed newt</name>
    <dbReference type="NCBI Taxonomy" id="8319"/>
    <lineage>
        <taxon>Eukaryota</taxon>
        <taxon>Metazoa</taxon>
        <taxon>Chordata</taxon>
        <taxon>Craniata</taxon>
        <taxon>Vertebrata</taxon>
        <taxon>Euteleostomi</taxon>
        <taxon>Amphibia</taxon>
        <taxon>Batrachia</taxon>
        <taxon>Caudata</taxon>
        <taxon>Salamandroidea</taxon>
        <taxon>Salamandridae</taxon>
        <taxon>Pleurodelinae</taxon>
        <taxon>Pleurodeles</taxon>
    </lineage>
</organism>
<dbReference type="AlphaFoldDB" id="A0AAV7M1W3"/>
<gene>
    <name evidence="2" type="ORF">NDU88_002540</name>
</gene>
<keyword evidence="3" id="KW-1185">Reference proteome</keyword>
<protein>
    <submittedName>
        <fullName evidence="2">Uncharacterized protein</fullName>
    </submittedName>
</protein>
<accession>A0AAV7M1W3</accession>
<comment type="caution">
    <text evidence="2">The sequence shown here is derived from an EMBL/GenBank/DDBJ whole genome shotgun (WGS) entry which is preliminary data.</text>
</comment>
<reference evidence="2" key="1">
    <citation type="journal article" date="2022" name="bioRxiv">
        <title>Sequencing and chromosome-scale assembly of the giantPleurodeles waltlgenome.</title>
        <authorList>
            <person name="Brown T."/>
            <person name="Elewa A."/>
            <person name="Iarovenko S."/>
            <person name="Subramanian E."/>
            <person name="Araus A.J."/>
            <person name="Petzold A."/>
            <person name="Susuki M."/>
            <person name="Suzuki K.-i.T."/>
            <person name="Hayashi T."/>
            <person name="Toyoda A."/>
            <person name="Oliveira C."/>
            <person name="Osipova E."/>
            <person name="Leigh N.D."/>
            <person name="Simon A."/>
            <person name="Yun M.H."/>
        </authorList>
    </citation>
    <scope>NUCLEOTIDE SEQUENCE</scope>
    <source>
        <strain evidence="2">20211129_DDA</strain>
        <tissue evidence="2">Liver</tissue>
    </source>
</reference>
<evidence type="ECO:0000256" key="1">
    <source>
        <dbReference type="SAM" id="MobiDB-lite"/>
    </source>
</evidence>
<evidence type="ECO:0000313" key="3">
    <source>
        <dbReference type="Proteomes" id="UP001066276"/>
    </source>
</evidence>
<evidence type="ECO:0000313" key="2">
    <source>
        <dbReference type="EMBL" id="KAJ1097421.1"/>
    </source>
</evidence>
<dbReference type="EMBL" id="JANPWB010000014">
    <property type="protein sequence ID" value="KAJ1097421.1"/>
    <property type="molecule type" value="Genomic_DNA"/>
</dbReference>
<sequence>MGKTLDNITKRWGRSQDGDREGRLVKRSVPGSPLHSSWALLGRQTPAAEGNPLREPGALNQRHRGVTELPGGGTAGDPAALSSRDSHLSRGGVPLRTRRGASERSPP</sequence>
<dbReference type="Proteomes" id="UP001066276">
    <property type="component" value="Chromosome 10"/>
</dbReference>
<name>A0AAV7M1W3_PLEWA</name>
<proteinExistence type="predicted"/>